<dbReference type="SUPFAM" id="SSF89009">
    <property type="entry name" value="GAT-like domain"/>
    <property type="match status" value="1"/>
</dbReference>
<dbReference type="GO" id="GO:0051666">
    <property type="term" value="P:actin cortical patch localization"/>
    <property type="evidence" value="ECO:0007669"/>
    <property type="project" value="TreeGrafter"/>
</dbReference>
<dbReference type="GO" id="GO:0006897">
    <property type="term" value="P:endocytosis"/>
    <property type="evidence" value="ECO:0007669"/>
    <property type="project" value="InterPro"/>
</dbReference>
<protein>
    <recommendedName>
        <fullName evidence="4">VHS domain-containing protein</fullName>
    </recommendedName>
</protein>
<accession>A0A0C2X740</accession>
<dbReference type="InterPro" id="IPR045007">
    <property type="entry name" value="LSB5"/>
</dbReference>
<feature type="region of interest" description="Disordered" evidence="1">
    <location>
        <begin position="47"/>
        <end position="116"/>
    </location>
</feature>
<name>A0A0C2X740_SERVB</name>
<dbReference type="STRING" id="933852.A0A0C2X740"/>
<dbReference type="EMBL" id="KN824277">
    <property type="protein sequence ID" value="KIM33908.1"/>
    <property type="molecule type" value="Genomic_DNA"/>
</dbReference>
<feature type="compositionally biased region" description="Polar residues" evidence="1">
    <location>
        <begin position="228"/>
        <end position="240"/>
    </location>
</feature>
<evidence type="ECO:0000313" key="2">
    <source>
        <dbReference type="EMBL" id="KIM33908.1"/>
    </source>
</evidence>
<dbReference type="GO" id="GO:0007015">
    <property type="term" value="P:actin filament organization"/>
    <property type="evidence" value="ECO:0007669"/>
    <property type="project" value="InterPro"/>
</dbReference>
<dbReference type="PANTHER" id="PTHR47789">
    <property type="entry name" value="LAS SEVENTEEN-BINDING PROTEIN 5"/>
    <property type="match status" value="1"/>
</dbReference>
<feature type="compositionally biased region" description="Basic and acidic residues" evidence="1">
    <location>
        <begin position="244"/>
        <end position="257"/>
    </location>
</feature>
<dbReference type="InterPro" id="IPR038425">
    <property type="entry name" value="GAT_sf"/>
</dbReference>
<dbReference type="PANTHER" id="PTHR47789:SF1">
    <property type="entry name" value="LAS SEVENTEEN-BINDING PROTEIN 5"/>
    <property type="match status" value="1"/>
</dbReference>
<proteinExistence type="predicted"/>
<dbReference type="Gene3D" id="1.20.58.160">
    <property type="match status" value="1"/>
</dbReference>
<dbReference type="InterPro" id="IPR044103">
    <property type="entry name" value="GAT_LSB5"/>
</dbReference>
<feature type="region of interest" description="Disordered" evidence="1">
    <location>
        <begin position="209"/>
        <end position="377"/>
    </location>
</feature>
<keyword evidence="3" id="KW-1185">Reference proteome</keyword>
<feature type="non-terminal residue" evidence="2">
    <location>
        <position position="377"/>
    </location>
</feature>
<evidence type="ECO:0000256" key="1">
    <source>
        <dbReference type="SAM" id="MobiDB-lite"/>
    </source>
</evidence>
<sequence length="377" mass="41719">MSTDPHTDERVKKRLISLFASWHRQFKDDPSMRTAAGLFATVRPSPRVNTGLTQNLSSVGMDTAAVDRARKQKEKEERKTKEREAEEERKRVKQAQKEAAWNQAHKKPNKQRKPFNFEQEKPTILSSIANASQCSNNLINALKLVNREKESIEDNVRVQETLTAAKAARKQIVRYVQLVENEELIGTLIDTNERIIAALDMYDTLLKTAANDSDDTPPPSTTEDKPSTDWTKSDSASISGQLERLQEKQRAAVERAKSRANAPRAHPDLEDLSLEDNLPPPIQPTTPGTGKDKDLGSLSDYSDYDSSADEAPRASNSSAATSIPSRYDYKSRGGADVDEYGAGDTKRGLLDDDDPFADPFADQSDVGTPGIPEKGPP</sequence>
<evidence type="ECO:0000313" key="3">
    <source>
        <dbReference type="Proteomes" id="UP000054097"/>
    </source>
</evidence>
<feature type="compositionally biased region" description="Basic and acidic residues" evidence="1">
    <location>
        <begin position="65"/>
        <end position="90"/>
    </location>
</feature>
<feature type="compositionally biased region" description="Polar residues" evidence="1">
    <location>
        <begin position="47"/>
        <end position="60"/>
    </location>
</feature>
<dbReference type="OrthoDB" id="10068368at2759"/>
<evidence type="ECO:0008006" key="4">
    <source>
        <dbReference type="Google" id="ProtNLM"/>
    </source>
</evidence>
<feature type="compositionally biased region" description="Polar residues" evidence="1">
    <location>
        <begin position="314"/>
        <end position="324"/>
    </location>
</feature>
<reference evidence="2 3" key="1">
    <citation type="submission" date="2014-04" db="EMBL/GenBank/DDBJ databases">
        <authorList>
            <consortium name="DOE Joint Genome Institute"/>
            <person name="Kuo A."/>
            <person name="Zuccaro A."/>
            <person name="Kohler A."/>
            <person name="Nagy L.G."/>
            <person name="Floudas D."/>
            <person name="Copeland A."/>
            <person name="Barry K.W."/>
            <person name="Cichocki N."/>
            <person name="Veneault-Fourrey C."/>
            <person name="LaButti K."/>
            <person name="Lindquist E.A."/>
            <person name="Lipzen A."/>
            <person name="Lundell T."/>
            <person name="Morin E."/>
            <person name="Murat C."/>
            <person name="Sun H."/>
            <person name="Tunlid A."/>
            <person name="Henrissat B."/>
            <person name="Grigoriev I.V."/>
            <person name="Hibbett D.S."/>
            <person name="Martin F."/>
            <person name="Nordberg H.P."/>
            <person name="Cantor M.N."/>
            <person name="Hua S.X."/>
        </authorList>
    </citation>
    <scope>NUCLEOTIDE SEQUENCE [LARGE SCALE GENOMIC DNA]</scope>
    <source>
        <strain evidence="2 3">MAFF 305830</strain>
    </source>
</reference>
<feature type="compositionally biased region" description="Basic residues" evidence="1">
    <location>
        <begin position="104"/>
        <end position="113"/>
    </location>
</feature>
<dbReference type="Proteomes" id="UP000054097">
    <property type="component" value="Unassembled WGS sequence"/>
</dbReference>
<dbReference type="GO" id="GO:0030479">
    <property type="term" value="C:actin cortical patch"/>
    <property type="evidence" value="ECO:0007669"/>
    <property type="project" value="TreeGrafter"/>
</dbReference>
<gene>
    <name evidence="2" type="ORF">M408DRAFT_325479</name>
</gene>
<dbReference type="AlphaFoldDB" id="A0A0C2X740"/>
<dbReference type="CDD" id="cd14232">
    <property type="entry name" value="GAT_LSB5"/>
    <property type="match status" value="1"/>
</dbReference>
<dbReference type="HOGENOM" id="CLU_036827_3_1_1"/>
<organism evidence="2 3">
    <name type="scientific">Serendipita vermifera MAFF 305830</name>
    <dbReference type="NCBI Taxonomy" id="933852"/>
    <lineage>
        <taxon>Eukaryota</taxon>
        <taxon>Fungi</taxon>
        <taxon>Dikarya</taxon>
        <taxon>Basidiomycota</taxon>
        <taxon>Agaricomycotina</taxon>
        <taxon>Agaricomycetes</taxon>
        <taxon>Sebacinales</taxon>
        <taxon>Serendipitaceae</taxon>
        <taxon>Serendipita</taxon>
    </lineage>
</organism>
<reference evidence="3" key="2">
    <citation type="submission" date="2015-01" db="EMBL/GenBank/DDBJ databases">
        <title>Evolutionary Origins and Diversification of the Mycorrhizal Mutualists.</title>
        <authorList>
            <consortium name="DOE Joint Genome Institute"/>
            <consortium name="Mycorrhizal Genomics Consortium"/>
            <person name="Kohler A."/>
            <person name="Kuo A."/>
            <person name="Nagy L.G."/>
            <person name="Floudas D."/>
            <person name="Copeland A."/>
            <person name="Barry K.W."/>
            <person name="Cichocki N."/>
            <person name="Veneault-Fourrey C."/>
            <person name="LaButti K."/>
            <person name="Lindquist E.A."/>
            <person name="Lipzen A."/>
            <person name="Lundell T."/>
            <person name="Morin E."/>
            <person name="Murat C."/>
            <person name="Riley R."/>
            <person name="Ohm R."/>
            <person name="Sun H."/>
            <person name="Tunlid A."/>
            <person name="Henrissat B."/>
            <person name="Grigoriev I.V."/>
            <person name="Hibbett D.S."/>
            <person name="Martin F."/>
        </authorList>
    </citation>
    <scope>NUCLEOTIDE SEQUENCE [LARGE SCALE GENOMIC DNA]</scope>
    <source>
        <strain evidence="3">MAFF 305830</strain>
    </source>
</reference>